<feature type="domain" description="HMG box" evidence="2">
    <location>
        <begin position="56"/>
        <end position="122"/>
    </location>
</feature>
<name>A0AAN6I7J2_PICAN</name>
<evidence type="ECO:0000313" key="4">
    <source>
        <dbReference type="Proteomes" id="UP001196530"/>
    </source>
</evidence>
<dbReference type="AlphaFoldDB" id="A0AAN6I7J2"/>
<dbReference type="GO" id="GO:0005634">
    <property type="term" value="C:nucleus"/>
    <property type="evidence" value="ECO:0007669"/>
    <property type="project" value="UniProtKB-UniRule"/>
</dbReference>
<evidence type="ECO:0000313" key="3">
    <source>
        <dbReference type="EMBL" id="KAG7821352.1"/>
    </source>
</evidence>
<reference evidence="3" key="1">
    <citation type="journal article" date="2021" name="G3 (Bethesda)">
        <title>Genomic diversity, chromosomal rearrangements, and interspecies hybridization in the ogataea polymorpha species complex.</title>
        <authorList>
            <person name="Hanson S.J."/>
            <person name="Cinneide E.O."/>
            <person name="Salzberg L.I."/>
            <person name="Wolfe K.H."/>
            <person name="McGowan J."/>
            <person name="Fitzpatrick D.A."/>
            <person name="Matlin K."/>
        </authorList>
    </citation>
    <scope>NUCLEOTIDE SEQUENCE</scope>
    <source>
        <strain evidence="3">61-244</strain>
    </source>
</reference>
<dbReference type="EMBL" id="JAHLUX010000002">
    <property type="protein sequence ID" value="KAG7821352.1"/>
    <property type="molecule type" value="Genomic_DNA"/>
</dbReference>
<evidence type="ECO:0000259" key="2">
    <source>
        <dbReference type="PROSITE" id="PS50118"/>
    </source>
</evidence>
<dbReference type="Pfam" id="PF00505">
    <property type="entry name" value="HMG_box"/>
    <property type="match status" value="1"/>
</dbReference>
<protein>
    <recommendedName>
        <fullName evidence="2">HMG box domain-containing protein</fullName>
    </recommendedName>
</protein>
<keyword evidence="1" id="KW-0238">DNA-binding</keyword>
<gene>
    <name evidence="3" type="ORF">KL928_001436</name>
</gene>
<comment type="caution">
    <text evidence="3">The sequence shown here is derived from an EMBL/GenBank/DDBJ whole genome shotgun (WGS) entry which is preliminary data.</text>
</comment>
<dbReference type="SUPFAM" id="SSF47095">
    <property type="entry name" value="HMG-box"/>
    <property type="match status" value="2"/>
</dbReference>
<dbReference type="CDD" id="cd00084">
    <property type="entry name" value="HMG-box_SF"/>
    <property type="match status" value="1"/>
</dbReference>
<dbReference type="Gene3D" id="1.10.30.10">
    <property type="entry name" value="High mobility group box domain"/>
    <property type="match status" value="2"/>
</dbReference>
<dbReference type="RefSeq" id="XP_043061895.1">
    <property type="nucleotide sequence ID" value="XM_043201801.1"/>
</dbReference>
<dbReference type="InterPro" id="IPR009071">
    <property type="entry name" value="HMG_box_dom"/>
</dbReference>
<dbReference type="SMART" id="SM00398">
    <property type="entry name" value="HMG"/>
    <property type="match status" value="1"/>
</dbReference>
<proteinExistence type="predicted"/>
<dbReference type="InterPro" id="IPR036910">
    <property type="entry name" value="HMG_box_dom_sf"/>
</dbReference>
<dbReference type="GO" id="GO:0003677">
    <property type="term" value="F:DNA binding"/>
    <property type="evidence" value="ECO:0007669"/>
    <property type="project" value="UniProtKB-UniRule"/>
</dbReference>
<dbReference type="PROSITE" id="PS50118">
    <property type="entry name" value="HMG_BOX_2"/>
    <property type="match status" value="1"/>
</dbReference>
<organism evidence="3 4">
    <name type="scientific">Pichia angusta</name>
    <name type="common">Yeast</name>
    <name type="synonym">Hansenula polymorpha</name>
    <dbReference type="NCBI Taxonomy" id="870730"/>
    <lineage>
        <taxon>Eukaryota</taxon>
        <taxon>Fungi</taxon>
        <taxon>Dikarya</taxon>
        <taxon>Ascomycota</taxon>
        <taxon>Saccharomycotina</taxon>
        <taxon>Pichiomycetes</taxon>
        <taxon>Pichiales</taxon>
        <taxon>Pichiaceae</taxon>
        <taxon>Ogataea</taxon>
    </lineage>
</organism>
<keyword evidence="1" id="KW-0539">Nucleus</keyword>
<accession>A0AAN6I7J2</accession>
<dbReference type="GeneID" id="66125487"/>
<sequence>MFNGLKNSTSQLTGPMLWSFKRFFSVDSALLQELSRAEMRKLSPTKLKELKLQHKPKAPKSAYQLFIKHKFATNTDKDTNPRDLLGRFASEWKTAPEEVKAPFVKTHKEAAAEYAKEFQAWKEKYTVRSPYMNFFMSIYPKRVVKDFSQNSSIMKQIAEEWNALSPEQKESYRSKD</sequence>
<feature type="DNA-binding region" description="HMG box" evidence="1">
    <location>
        <begin position="56"/>
        <end position="122"/>
    </location>
</feature>
<evidence type="ECO:0000256" key="1">
    <source>
        <dbReference type="PROSITE-ProRule" id="PRU00267"/>
    </source>
</evidence>
<dbReference type="Proteomes" id="UP001196530">
    <property type="component" value="Unassembled WGS sequence"/>
</dbReference>